<reference evidence="17" key="3">
    <citation type="submission" date="2014-12" db="EMBL/GenBank/DDBJ databases">
        <authorList>
            <person name="Smet A."/>
        </authorList>
    </citation>
    <scope>NUCLEOTIDE SEQUENCE [LARGE SCALE GENOMIC DNA]</scope>
</reference>
<dbReference type="InterPro" id="IPR033479">
    <property type="entry name" value="dCache_1"/>
</dbReference>
<dbReference type="SUPFAM" id="SSF103190">
    <property type="entry name" value="Sensory domain-like"/>
    <property type="match status" value="1"/>
</dbReference>
<keyword evidence="17" id="KW-1185">Reference proteome</keyword>
<dbReference type="SMART" id="SM00304">
    <property type="entry name" value="HAMP"/>
    <property type="match status" value="1"/>
</dbReference>
<comment type="similarity">
    <text evidence="9">Belongs to the methyl-accepting chemotaxis (MCP) protein family.</text>
</comment>
<keyword evidence="7 11" id="KW-0472">Membrane</keyword>
<dbReference type="SMART" id="SM00283">
    <property type="entry name" value="MA"/>
    <property type="match status" value="1"/>
</dbReference>
<feature type="domain" description="HAMP" evidence="13">
    <location>
        <begin position="295"/>
        <end position="349"/>
    </location>
</feature>
<evidence type="ECO:0000313" key="14">
    <source>
        <dbReference type="EMBL" id="CRF41411.1"/>
    </source>
</evidence>
<dbReference type="PANTHER" id="PTHR32089:SF39">
    <property type="entry name" value="METHYL-ACCEPTING CHEMOTAXIS PROTEIN HLYB"/>
    <property type="match status" value="1"/>
</dbReference>
<dbReference type="InterPro" id="IPR029151">
    <property type="entry name" value="Sensor-like_sf"/>
</dbReference>
<dbReference type="SUPFAM" id="SSF58104">
    <property type="entry name" value="Methyl-accepting chemotaxis protein (MCP) signaling domain"/>
    <property type="match status" value="1"/>
</dbReference>
<feature type="domain" description="Methyl-accepting transducer" evidence="12">
    <location>
        <begin position="354"/>
        <end position="590"/>
    </location>
</feature>
<reference evidence="15" key="1">
    <citation type="submission" date="2014-12" db="EMBL/GenBank/DDBJ databases">
        <title>Whole genome sequences of four Staphylococcus schleiferi canine isolates.</title>
        <authorList>
            <person name="Misic A.M."/>
            <person name="Cain C."/>
            <person name="Morris D.O."/>
            <person name="Rankin S."/>
            <person name="Beiting D."/>
        </authorList>
    </citation>
    <scope>NUCLEOTIDE SEQUENCE</scope>
    <source>
        <strain evidence="14">ASB11</strain>
        <strain evidence="15">ASB13</strain>
        <strain evidence="16">ASB9</strain>
    </source>
</reference>
<dbReference type="AlphaFoldDB" id="A0A0K2X646"/>
<dbReference type="Pfam" id="PF00672">
    <property type="entry name" value="HAMP"/>
    <property type="match status" value="1"/>
</dbReference>
<dbReference type="CDD" id="cd12913">
    <property type="entry name" value="PDC1_MCP_like"/>
    <property type="match status" value="1"/>
</dbReference>
<keyword evidence="8 10" id="KW-0807">Transducer</keyword>
<protein>
    <submittedName>
        <fullName evidence="15">Methyl-accepting chemotaxis protein</fullName>
    </submittedName>
</protein>
<evidence type="ECO:0000313" key="18">
    <source>
        <dbReference type="Proteomes" id="UP000041394"/>
    </source>
</evidence>
<dbReference type="STRING" id="1578720.HAL011_12050"/>
<dbReference type="GO" id="GO:0005886">
    <property type="term" value="C:plasma membrane"/>
    <property type="evidence" value="ECO:0007669"/>
    <property type="project" value="UniProtKB-SubCell"/>
</dbReference>
<dbReference type="EMBL" id="CDMH01000006">
    <property type="protein sequence ID" value="CRF41972.1"/>
    <property type="molecule type" value="Genomic_DNA"/>
</dbReference>
<gene>
    <name evidence="14" type="ORF">HAL011_12050</name>
    <name evidence="15" type="ORF">HAL013_01210</name>
    <name evidence="16" type="ORF">HAL09_16160</name>
</gene>
<accession>A0A0K2X646</accession>
<dbReference type="GO" id="GO:0007165">
    <property type="term" value="P:signal transduction"/>
    <property type="evidence" value="ECO:0007669"/>
    <property type="project" value="UniProtKB-KW"/>
</dbReference>
<evidence type="ECO:0000256" key="6">
    <source>
        <dbReference type="ARBA" id="ARBA00022989"/>
    </source>
</evidence>
<keyword evidence="6 11" id="KW-1133">Transmembrane helix</keyword>
<evidence type="ECO:0000256" key="3">
    <source>
        <dbReference type="ARBA" id="ARBA00022481"/>
    </source>
</evidence>
<keyword evidence="2" id="KW-1003">Cell membrane</keyword>
<evidence type="ECO:0000256" key="2">
    <source>
        <dbReference type="ARBA" id="ARBA00022475"/>
    </source>
</evidence>
<keyword evidence="5 11" id="KW-0812">Transmembrane</keyword>
<dbReference type="GO" id="GO:0006935">
    <property type="term" value="P:chemotaxis"/>
    <property type="evidence" value="ECO:0007669"/>
    <property type="project" value="UniProtKB-KW"/>
</dbReference>
<dbReference type="PROSITE" id="PS50111">
    <property type="entry name" value="CHEMOTAXIS_TRANSDUC_2"/>
    <property type="match status" value="1"/>
</dbReference>
<comment type="subcellular location">
    <subcellularLocation>
        <location evidence="1">Cell membrane</location>
        <topology evidence="1">Multi-pass membrane protein</topology>
    </subcellularLocation>
</comment>
<dbReference type="CDD" id="cd06225">
    <property type="entry name" value="HAMP"/>
    <property type="match status" value="1"/>
</dbReference>
<dbReference type="Gene3D" id="1.10.287.950">
    <property type="entry name" value="Methyl-accepting chemotaxis protein"/>
    <property type="match status" value="1"/>
</dbReference>
<dbReference type="Proteomes" id="UP000045175">
    <property type="component" value="Unassembled WGS sequence"/>
</dbReference>
<name>A0A0K2X646_9HELI</name>
<evidence type="ECO:0000313" key="15">
    <source>
        <dbReference type="EMBL" id="CRF41972.1"/>
    </source>
</evidence>
<evidence type="ECO:0000256" key="4">
    <source>
        <dbReference type="ARBA" id="ARBA00022500"/>
    </source>
</evidence>
<reference evidence="18 19" key="2">
    <citation type="submission" date="2014-12" db="EMBL/GenBank/DDBJ databases">
        <authorList>
            <person name="Jaenicke S."/>
        </authorList>
    </citation>
    <scope>NUCLEOTIDE SEQUENCE [LARGE SCALE GENOMIC DNA]</scope>
</reference>
<evidence type="ECO:0000256" key="8">
    <source>
        <dbReference type="ARBA" id="ARBA00023224"/>
    </source>
</evidence>
<evidence type="ECO:0000259" key="12">
    <source>
        <dbReference type="PROSITE" id="PS50111"/>
    </source>
</evidence>
<sequence length="626" mass="68799">MSFKTKISLVFAVLLLLTSVAIAGIISYRLHFRIKTSVQQNLQETVQMLSYPLKDWSASIKVTLLKTATQLEKMDLNDGKAINSFLSHVEYGMDSAIYVGFEDKRTIMPTGSVPDNYDPRTRDWYKDAKTSRGVVIGHPYLDRFTNLPVVSYSIAIYQKGVFQGVLGADISLANVEAIAKKYSTDQKRIYFFDRQGFILGSHALKQGKRFFEVFPKTRSISQQILNGSSGLIESATDGVDKYYAYTTVPGPAWKVLAVCDRDFALKDLSIIQHTILFVSIVALVLCLASFFVVVQILFKPLVTLTRLIQALLSKEGDLTERVVAKGNDEIATISRSINAFLEKTHGIISTIKNNSTQNTQIARTLQDSSTTVSDNAKEEQDRIQAVVRDGESVVTNILSGADNATANSGNLVSTSHALEKVRGQIEAFSQDLGDNAHLSVEYSNKLERASHETQQIKAVLTIISDIADQTNLLALNAAIEAARAGEHGRGFAVVADEVRKLAEKTQSSLNEINSTITSVVQNVDSISKDLHDNAQEIVKISQVAHDLRKVVDSNVQGLQSIISTIIQDTQSFKEMAQLTKNIMGEIQEIGALSISNQKSVQAVAQASVSLSKTADVFDHELNKFKV</sequence>
<dbReference type="InterPro" id="IPR003660">
    <property type="entry name" value="HAMP_dom"/>
</dbReference>
<evidence type="ECO:0000313" key="16">
    <source>
        <dbReference type="EMBL" id="CRF44985.1"/>
    </source>
</evidence>
<dbReference type="PANTHER" id="PTHR32089">
    <property type="entry name" value="METHYL-ACCEPTING CHEMOTAXIS PROTEIN MCPB"/>
    <property type="match status" value="1"/>
</dbReference>
<keyword evidence="4" id="KW-0145">Chemotaxis</keyword>
<proteinExistence type="inferred from homology"/>
<evidence type="ECO:0000256" key="7">
    <source>
        <dbReference type="ARBA" id="ARBA00023136"/>
    </source>
</evidence>
<organism evidence="15 19">
    <name type="scientific">Helicobacter ailurogastricus</name>
    <dbReference type="NCBI Taxonomy" id="1578720"/>
    <lineage>
        <taxon>Bacteria</taxon>
        <taxon>Pseudomonadati</taxon>
        <taxon>Campylobacterota</taxon>
        <taxon>Epsilonproteobacteria</taxon>
        <taxon>Campylobacterales</taxon>
        <taxon>Helicobacteraceae</taxon>
        <taxon>Helicobacter</taxon>
    </lineage>
</organism>
<evidence type="ECO:0000256" key="1">
    <source>
        <dbReference type="ARBA" id="ARBA00004651"/>
    </source>
</evidence>
<dbReference type="Proteomes" id="UP000041394">
    <property type="component" value="Unassembled WGS sequence"/>
</dbReference>
<evidence type="ECO:0000313" key="17">
    <source>
        <dbReference type="Proteomes" id="UP000038622"/>
    </source>
</evidence>
<evidence type="ECO:0000313" key="19">
    <source>
        <dbReference type="Proteomes" id="UP000045175"/>
    </source>
</evidence>
<dbReference type="InterPro" id="IPR004089">
    <property type="entry name" value="MCPsignal_dom"/>
</dbReference>
<dbReference type="RefSeq" id="WP_082346330.1">
    <property type="nucleotide sequence ID" value="NZ_CDMH01000006.1"/>
</dbReference>
<dbReference type="Proteomes" id="UP000038622">
    <property type="component" value="Unassembled WGS sequence"/>
</dbReference>
<dbReference type="EMBL" id="CDMN01000070">
    <property type="protein sequence ID" value="CRF44985.1"/>
    <property type="molecule type" value="Genomic_DNA"/>
</dbReference>
<dbReference type="Gene3D" id="3.30.450.20">
    <property type="entry name" value="PAS domain"/>
    <property type="match status" value="2"/>
</dbReference>
<feature type="transmembrane region" description="Helical" evidence="11">
    <location>
        <begin position="275"/>
        <end position="298"/>
    </location>
</feature>
<dbReference type="EMBL" id="CDML01000038">
    <property type="protein sequence ID" value="CRF41411.1"/>
    <property type="molecule type" value="Genomic_DNA"/>
</dbReference>
<evidence type="ECO:0000256" key="5">
    <source>
        <dbReference type="ARBA" id="ARBA00022692"/>
    </source>
</evidence>
<dbReference type="OrthoDB" id="5348717at2"/>
<evidence type="ECO:0000259" key="13">
    <source>
        <dbReference type="PROSITE" id="PS50885"/>
    </source>
</evidence>
<dbReference type="PROSITE" id="PS50885">
    <property type="entry name" value="HAMP"/>
    <property type="match status" value="1"/>
</dbReference>
<evidence type="ECO:0000256" key="10">
    <source>
        <dbReference type="PROSITE-ProRule" id="PRU00284"/>
    </source>
</evidence>
<dbReference type="Pfam" id="PF00015">
    <property type="entry name" value="MCPsignal"/>
    <property type="match status" value="1"/>
</dbReference>
<evidence type="ECO:0000256" key="9">
    <source>
        <dbReference type="ARBA" id="ARBA00029447"/>
    </source>
</evidence>
<evidence type="ECO:0000256" key="11">
    <source>
        <dbReference type="SAM" id="Phobius"/>
    </source>
</evidence>
<dbReference type="Pfam" id="PF02743">
    <property type="entry name" value="dCache_1"/>
    <property type="match status" value="1"/>
</dbReference>
<keyword evidence="3" id="KW-0488">Methylation</keyword>